<proteinExistence type="predicted"/>
<dbReference type="EMBL" id="HBHP01025422">
    <property type="protein sequence ID" value="CAD9771796.1"/>
    <property type="molecule type" value="Transcribed_RNA"/>
</dbReference>
<sequence>MVKRKQKILGDETHLRFPLDLEKQHAASKKRKMDLESINAALSQNKRIQDTLSTKITTGSGGSSSSSASSSKSSSRQTHPQGAFKQAPSYAVMKRFFNPAQQDPRTHSSTSPSGSSSRESKMMTLSTSEVVQQGINAYDRATSNSSSKSSSSTIARRRAMQAKKKSGAAEKLRLLMRQRLSSQAQKTGEEERKKRQNKLFERRKLEDHIRSIQQRTALSSRDRRASSSRSPKIESSNLRHRSRRRDGRRDVCSSICSLSPAMRPRRHERKRSRSTSTSDSGDRSSSESSSSNSRSERRSRASSYRRRRR</sequence>
<feature type="region of interest" description="Disordered" evidence="1">
    <location>
        <begin position="43"/>
        <end position="309"/>
    </location>
</feature>
<evidence type="ECO:0000256" key="1">
    <source>
        <dbReference type="SAM" id="MobiDB-lite"/>
    </source>
</evidence>
<dbReference type="AlphaFoldDB" id="A0A7S2TWJ2"/>
<feature type="compositionally biased region" description="Low complexity" evidence="1">
    <location>
        <begin position="53"/>
        <end position="75"/>
    </location>
</feature>
<organism evidence="2">
    <name type="scientific">Lotharella oceanica</name>
    <dbReference type="NCBI Taxonomy" id="641309"/>
    <lineage>
        <taxon>Eukaryota</taxon>
        <taxon>Sar</taxon>
        <taxon>Rhizaria</taxon>
        <taxon>Cercozoa</taxon>
        <taxon>Chlorarachniophyceae</taxon>
        <taxon>Lotharella</taxon>
    </lineage>
</organism>
<feature type="compositionally biased region" description="Basic residues" evidence="1">
    <location>
        <begin position="155"/>
        <end position="166"/>
    </location>
</feature>
<feature type="compositionally biased region" description="Low complexity" evidence="1">
    <location>
        <begin position="143"/>
        <end position="152"/>
    </location>
</feature>
<accession>A0A7S2TWJ2</accession>
<name>A0A7S2TWJ2_9EUKA</name>
<reference evidence="2" key="1">
    <citation type="submission" date="2021-01" db="EMBL/GenBank/DDBJ databases">
        <authorList>
            <person name="Corre E."/>
            <person name="Pelletier E."/>
            <person name="Niang G."/>
            <person name="Scheremetjew M."/>
            <person name="Finn R."/>
            <person name="Kale V."/>
            <person name="Holt S."/>
            <person name="Cochrane G."/>
            <person name="Meng A."/>
            <person name="Brown T."/>
            <person name="Cohen L."/>
        </authorList>
    </citation>
    <scope>NUCLEOTIDE SEQUENCE</scope>
    <source>
        <strain evidence="2">CCMP622</strain>
    </source>
</reference>
<feature type="compositionally biased region" description="Low complexity" evidence="1">
    <location>
        <begin position="108"/>
        <end position="117"/>
    </location>
</feature>
<feature type="compositionally biased region" description="Polar residues" evidence="1">
    <location>
        <begin position="123"/>
        <end position="135"/>
    </location>
</feature>
<protein>
    <submittedName>
        <fullName evidence="2">Uncharacterized protein</fullName>
    </submittedName>
</protein>
<feature type="compositionally biased region" description="Basic and acidic residues" evidence="1">
    <location>
        <begin position="187"/>
        <end position="210"/>
    </location>
</feature>
<feature type="compositionally biased region" description="Basic residues" evidence="1">
    <location>
        <begin position="263"/>
        <end position="273"/>
    </location>
</feature>
<feature type="compositionally biased region" description="Polar residues" evidence="1">
    <location>
        <begin position="43"/>
        <end position="52"/>
    </location>
</feature>
<evidence type="ECO:0000313" key="2">
    <source>
        <dbReference type="EMBL" id="CAD9771796.1"/>
    </source>
</evidence>
<gene>
    <name evidence="2" type="ORF">LSP00402_LOCUS15786</name>
</gene>